<reference evidence="3 4" key="1">
    <citation type="journal article" date="2018" name="Mol. Plant">
        <title>The genome of Artemisia annua provides insight into the evolution of Asteraceae family and artemisinin biosynthesis.</title>
        <authorList>
            <person name="Shen Q."/>
            <person name="Zhang L."/>
            <person name="Liao Z."/>
            <person name="Wang S."/>
            <person name="Yan T."/>
            <person name="Shi P."/>
            <person name="Liu M."/>
            <person name="Fu X."/>
            <person name="Pan Q."/>
            <person name="Wang Y."/>
            <person name="Lv Z."/>
            <person name="Lu X."/>
            <person name="Zhang F."/>
            <person name="Jiang W."/>
            <person name="Ma Y."/>
            <person name="Chen M."/>
            <person name="Hao X."/>
            <person name="Li L."/>
            <person name="Tang Y."/>
            <person name="Lv G."/>
            <person name="Zhou Y."/>
            <person name="Sun X."/>
            <person name="Brodelius P.E."/>
            <person name="Rose J.K.C."/>
            <person name="Tang K."/>
        </authorList>
    </citation>
    <scope>NUCLEOTIDE SEQUENCE [LARGE SCALE GENOMIC DNA]</scope>
    <source>
        <strain evidence="4">cv. Huhao1</strain>
        <tissue evidence="3">Leaf</tissue>
    </source>
</reference>
<dbReference type="GO" id="GO:0008017">
    <property type="term" value="F:microtubule binding"/>
    <property type="evidence" value="ECO:0007669"/>
    <property type="project" value="TreeGrafter"/>
</dbReference>
<dbReference type="PANTHER" id="PTHR14326">
    <property type="entry name" value="TARGETING PROTEIN FOR XKLP2"/>
    <property type="match status" value="1"/>
</dbReference>
<dbReference type="Pfam" id="PF12214">
    <property type="entry name" value="TPX2_importin"/>
    <property type="match status" value="1"/>
</dbReference>
<accession>A0A2U1NGS5</accession>
<dbReference type="InterPro" id="IPR009675">
    <property type="entry name" value="TPX2_fam"/>
</dbReference>
<dbReference type="GO" id="GO:0090307">
    <property type="term" value="P:mitotic spindle assembly"/>
    <property type="evidence" value="ECO:0007669"/>
    <property type="project" value="TreeGrafter"/>
</dbReference>
<name>A0A2U1NGS5_ARTAN</name>
<feature type="compositionally biased region" description="Polar residues" evidence="1">
    <location>
        <begin position="441"/>
        <end position="458"/>
    </location>
</feature>
<feature type="region of interest" description="Disordered" evidence="1">
    <location>
        <begin position="139"/>
        <end position="170"/>
    </location>
</feature>
<feature type="domain" description="TPX2 central" evidence="2">
    <location>
        <begin position="251"/>
        <end position="410"/>
    </location>
</feature>
<dbReference type="GO" id="GO:0005880">
    <property type="term" value="C:nuclear microtubule"/>
    <property type="evidence" value="ECO:0007669"/>
    <property type="project" value="TreeGrafter"/>
</dbReference>
<dbReference type="EMBL" id="PKPP01002864">
    <property type="protein sequence ID" value="PWA72656.1"/>
    <property type="molecule type" value="Genomic_DNA"/>
</dbReference>
<organism evidence="3 4">
    <name type="scientific">Artemisia annua</name>
    <name type="common">Sweet wormwood</name>
    <dbReference type="NCBI Taxonomy" id="35608"/>
    <lineage>
        <taxon>Eukaryota</taxon>
        <taxon>Viridiplantae</taxon>
        <taxon>Streptophyta</taxon>
        <taxon>Embryophyta</taxon>
        <taxon>Tracheophyta</taxon>
        <taxon>Spermatophyta</taxon>
        <taxon>Magnoliopsida</taxon>
        <taxon>eudicotyledons</taxon>
        <taxon>Gunneridae</taxon>
        <taxon>Pentapetalae</taxon>
        <taxon>asterids</taxon>
        <taxon>campanulids</taxon>
        <taxon>Asterales</taxon>
        <taxon>Asteraceae</taxon>
        <taxon>Asteroideae</taxon>
        <taxon>Anthemideae</taxon>
        <taxon>Artemisiinae</taxon>
        <taxon>Artemisia</taxon>
    </lineage>
</organism>
<protein>
    <submittedName>
        <fullName evidence="3">TPX2, central domain-containing protein</fullName>
    </submittedName>
</protein>
<sequence>MEVEMEDDITNGGDTAVEFTFTAVEIDLDYEYDAVRFYDFTRDETVGEAFQAEMWFESVGSYPHSPFALRLLSREQSENADVSISSQGFGNLNQLNSVSDVVQIPEDSSMALCSSDGYGANEGVPLDIKSYCQQAFQKQQTTSTIPKDSTRNANYKSKTKSSWKPSLQRTSTLMKPTASQLAKQNQERVMDHFRFQKSGNSSVVESQAAKRQKLEGGHLCKATDTNQQANFVHKAPKKEGPIDGNLGHGRLRITVPRPPDLATAQRAQRIRQKVESGSEHVASRATGFRARPLNRKIFEAPSLLQSKRSTPQLPEFHEFRLKTTERAGQNTNAVPSTSARCNNFQAPQKPGFAFSAENCGREYKGPHVTGAPKPEECEPNYRFKALRLNKKIFSSKGDLGVFRSSKRETTDFNFQTDKRAQHAPPVDLFNKLSLASERQQDSSSHLNRPRPRSTSIFTKDSKENRVCSIQQQSEMKRLPTDKLSKMGSEQVITEGIPLSTISRNLGIR</sequence>
<feature type="region of interest" description="Disordered" evidence="1">
    <location>
        <begin position="437"/>
        <end position="477"/>
    </location>
</feature>
<dbReference type="GO" id="GO:0005819">
    <property type="term" value="C:spindle"/>
    <property type="evidence" value="ECO:0007669"/>
    <property type="project" value="InterPro"/>
</dbReference>
<keyword evidence="4" id="KW-1185">Reference proteome</keyword>
<evidence type="ECO:0000256" key="1">
    <source>
        <dbReference type="SAM" id="MobiDB-lite"/>
    </source>
</evidence>
<evidence type="ECO:0000313" key="3">
    <source>
        <dbReference type="EMBL" id="PWA72656.1"/>
    </source>
</evidence>
<dbReference type="AlphaFoldDB" id="A0A2U1NGS5"/>
<gene>
    <name evidence="3" type="ORF">CTI12_AA268090</name>
</gene>
<dbReference type="STRING" id="35608.A0A2U1NGS5"/>
<dbReference type="GO" id="GO:0060236">
    <property type="term" value="P:regulation of mitotic spindle organization"/>
    <property type="evidence" value="ECO:0007669"/>
    <property type="project" value="InterPro"/>
</dbReference>
<evidence type="ECO:0000259" key="2">
    <source>
        <dbReference type="Pfam" id="PF12214"/>
    </source>
</evidence>
<dbReference type="Proteomes" id="UP000245207">
    <property type="component" value="Unassembled WGS sequence"/>
</dbReference>
<dbReference type="PANTHER" id="PTHR14326:SF15">
    <property type="entry name" value="OS06G0130200 PROTEIN"/>
    <property type="match status" value="1"/>
</dbReference>
<dbReference type="InterPro" id="IPR027330">
    <property type="entry name" value="TPX2_central_dom"/>
</dbReference>
<comment type="caution">
    <text evidence="3">The sequence shown here is derived from an EMBL/GenBank/DDBJ whole genome shotgun (WGS) entry which is preliminary data.</text>
</comment>
<evidence type="ECO:0000313" key="4">
    <source>
        <dbReference type="Proteomes" id="UP000245207"/>
    </source>
</evidence>
<dbReference type="GO" id="GO:0030295">
    <property type="term" value="F:protein kinase activator activity"/>
    <property type="evidence" value="ECO:0007669"/>
    <property type="project" value="TreeGrafter"/>
</dbReference>
<proteinExistence type="predicted"/>
<feature type="region of interest" description="Disordered" evidence="1">
    <location>
        <begin position="236"/>
        <end position="256"/>
    </location>
</feature>
<dbReference type="OrthoDB" id="1684416at2759"/>